<dbReference type="Gene3D" id="3.30.710.10">
    <property type="entry name" value="Potassium Channel Kv1.1, Chain A"/>
    <property type="match status" value="1"/>
</dbReference>
<evidence type="ECO:0000256" key="2">
    <source>
        <dbReference type="ARBA" id="ARBA00022786"/>
    </source>
</evidence>
<comment type="similarity">
    <text evidence="1 3">Belongs to the SKP1 family.</text>
</comment>
<dbReference type="GO" id="GO:0016567">
    <property type="term" value="P:protein ubiquitination"/>
    <property type="evidence" value="ECO:0007669"/>
    <property type="project" value="UniProtKB-UniPathway"/>
</dbReference>
<dbReference type="InterPro" id="IPR001232">
    <property type="entry name" value="SKP1-like"/>
</dbReference>
<comment type="pathway">
    <text evidence="3">Protein modification; protein ubiquitination.</text>
</comment>
<feature type="domain" description="SKP1 component dimerisation" evidence="4">
    <location>
        <begin position="126"/>
        <end position="171"/>
    </location>
</feature>
<evidence type="ECO:0008006" key="7">
    <source>
        <dbReference type="Google" id="ProtNLM"/>
    </source>
</evidence>
<reference evidence="6" key="1">
    <citation type="submission" date="2015-04" db="EMBL/GenBank/DDBJ databases">
        <title>The genome sequence of the plant pathogenic Rhizarian Plasmodiophora brassicae reveals insights in its biotrophic life cycle and the origin of chitin synthesis.</title>
        <authorList>
            <person name="Schwelm A."/>
            <person name="Fogelqvist J."/>
            <person name="Knaust A."/>
            <person name="Julke S."/>
            <person name="Lilja T."/>
            <person name="Dhandapani V."/>
            <person name="Bonilla-Rosso G."/>
            <person name="Karlsson M."/>
            <person name="Shevchenko A."/>
            <person name="Choi S.R."/>
            <person name="Kim H.G."/>
            <person name="Park J.Y."/>
            <person name="Lim Y.P."/>
            <person name="Ludwig-Muller J."/>
            <person name="Dixelius C."/>
        </authorList>
    </citation>
    <scope>NUCLEOTIDE SEQUENCE</scope>
    <source>
        <tissue evidence="6">Potato root galls</tissue>
    </source>
</reference>
<evidence type="ECO:0000313" key="6">
    <source>
        <dbReference type="EMBL" id="CRZ09429.1"/>
    </source>
</evidence>
<dbReference type="InterPro" id="IPR011333">
    <property type="entry name" value="SKP1/BTB/POZ_sf"/>
</dbReference>
<dbReference type="InterPro" id="IPR016072">
    <property type="entry name" value="Skp1_comp_dimer"/>
</dbReference>
<feature type="domain" description="SKP1 component POZ" evidence="5">
    <location>
        <begin position="20"/>
        <end position="77"/>
    </location>
</feature>
<dbReference type="InterPro" id="IPR016897">
    <property type="entry name" value="SKP1"/>
</dbReference>
<protein>
    <recommendedName>
        <fullName evidence="7">SKP1 component POZ domain-containing protein</fullName>
    </recommendedName>
</protein>
<dbReference type="SMART" id="SM00512">
    <property type="entry name" value="Skp1"/>
    <property type="match status" value="1"/>
</dbReference>
<keyword evidence="2 3" id="KW-0833">Ubl conjugation pathway</keyword>
<evidence type="ECO:0000259" key="4">
    <source>
        <dbReference type="Pfam" id="PF01466"/>
    </source>
</evidence>
<dbReference type="EMBL" id="HACM01008987">
    <property type="protein sequence ID" value="CRZ09429.1"/>
    <property type="molecule type" value="Transcribed_RNA"/>
</dbReference>
<dbReference type="UniPathway" id="UPA00143"/>
<sequence length="174" mass="19601">MLVERAPEGIEPADNSDSAISIVSKDGQKFHVTRSVAVMSEYIKSCLELDQENLTIPLKNVEGQVLKPIVDWMVYHSSTPSRVISRPLHSSNLVEIVGLWDAEYVEAMSLELTFQVLLAANYLNLQSLVELCCAKVASLMLGKTPKQIRKTFNVRDDFTPEEESQIRQEFAEFL</sequence>
<organism evidence="6">
    <name type="scientific">Spongospora subterranea</name>
    <dbReference type="NCBI Taxonomy" id="70186"/>
    <lineage>
        <taxon>Eukaryota</taxon>
        <taxon>Sar</taxon>
        <taxon>Rhizaria</taxon>
        <taxon>Endomyxa</taxon>
        <taxon>Phytomyxea</taxon>
        <taxon>Plasmodiophorida</taxon>
        <taxon>Plasmodiophoridae</taxon>
        <taxon>Spongospora</taxon>
    </lineage>
</organism>
<dbReference type="GO" id="GO:0006511">
    <property type="term" value="P:ubiquitin-dependent protein catabolic process"/>
    <property type="evidence" value="ECO:0007669"/>
    <property type="project" value="InterPro"/>
</dbReference>
<dbReference type="Pfam" id="PF03931">
    <property type="entry name" value="Skp1_POZ"/>
    <property type="match status" value="1"/>
</dbReference>
<evidence type="ECO:0000256" key="1">
    <source>
        <dbReference type="ARBA" id="ARBA00009993"/>
    </source>
</evidence>
<proteinExistence type="inferred from homology"/>
<dbReference type="PANTHER" id="PTHR11165">
    <property type="entry name" value="SKP1"/>
    <property type="match status" value="1"/>
</dbReference>
<dbReference type="Pfam" id="PF01466">
    <property type="entry name" value="Skp1"/>
    <property type="match status" value="1"/>
</dbReference>
<dbReference type="InterPro" id="IPR036296">
    <property type="entry name" value="SKP1-like_dim_sf"/>
</dbReference>
<accession>A0A0H5RL30</accession>
<evidence type="ECO:0000259" key="5">
    <source>
        <dbReference type="Pfam" id="PF03931"/>
    </source>
</evidence>
<dbReference type="AlphaFoldDB" id="A0A0H5RL30"/>
<dbReference type="SUPFAM" id="SSF81382">
    <property type="entry name" value="Skp1 dimerisation domain-like"/>
    <property type="match status" value="1"/>
</dbReference>
<dbReference type="PIRSF" id="PIRSF028729">
    <property type="entry name" value="E3_ubiquit_lig_SCF_Skp"/>
    <property type="match status" value="1"/>
</dbReference>
<dbReference type="InterPro" id="IPR016073">
    <property type="entry name" value="Skp1_comp_POZ"/>
</dbReference>
<evidence type="ECO:0000256" key="3">
    <source>
        <dbReference type="PIRNR" id="PIRNR028729"/>
    </source>
</evidence>
<dbReference type="SUPFAM" id="SSF54695">
    <property type="entry name" value="POZ domain"/>
    <property type="match status" value="1"/>
</dbReference>
<name>A0A0H5RL30_9EUKA</name>